<name>A0A8J6C4C8_DIALT</name>
<accession>A0A8J6C4C8</accession>
<feature type="chain" id="PRO_5035262828" evidence="1">
    <location>
        <begin position="20"/>
        <end position="197"/>
    </location>
</feature>
<proteinExistence type="predicted"/>
<evidence type="ECO:0000256" key="1">
    <source>
        <dbReference type="SAM" id="SignalP"/>
    </source>
</evidence>
<reference evidence="2" key="1">
    <citation type="submission" date="2021-05" db="EMBL/GenBank/DDBJ databases">
        <title>The genome of the haptophyte Pavlova lutheri (Diacronema luteri, Pavlovales) - a model for lipid biosynthesis in eukaryotic algae.</title>
        <authorList>
            <person name="Hulatt C.J."/>
            <person name="Posewitz M.C."/>
        </authorList>
    </citation>
    <scope>NUCLEOTIDE SEQUENCE</scope>
    <source>
        <strain evidence="2">NIVA-4/92</strain>
    </source>
</reference>
<dbReference type="Proteomes" id="UP000751190">
    <property type="component" value="Unassembled WGS sequence"/>
</dbReference>
<sequence>MIVGLAVAMAATLAPRCEASAPGSDGWAVFGMVCRMDAEPLRIFAASLRGVGYGGAVHLGMDAPTPAGSSHDALARAFDLTPHFEPCEEAVASRKRPNGLWLGNLNQRRFAHYHRWMRTFNITRVWLLDQRDVVFTAHPFVDSTGALLMPHTDLALFEDRDRMTRFTAERVLGCADMSAEEMRLMDEQHRPHVRFSM</sequence>
<dbReference type="AlphaFoldDB" id="A0A8J6C4C8"/>
<comment type="caution">
    <text evidence="2">The sequence shown here is derived from an EMBL/GenBank/DDBJ whole genome shotgun (WGS) entry which is preliminary data.</text>
</comment>
<protein>
    <submittedName>
        <fullName evidence="2">Uncharacterized protein</fullName>
    </submittedName>
</protein>
<organism evidence="2 3">
    <name type="scientific">Diacronema lutheri</name>
    <name type="common">Unicellular marine alga</name>
    <name type="synonym">Monochrysis lutheri</name>
    <dbReference type="NCBI Taxonomy" id="2081491"/>
    <lineage>
        <taxon>Eukaryota</taxon>
        <taxon>Haptista</taxon>
        <taxon>Haptophyta</taxon>
        <taxon>Pavlovophyceae</taxon>
        <taxon>Pavlovales</taxon>
        <taxon>Pavlovaceae</taxon>
        <taxon>Diacronema</taxon>
    </lineage>
</organism>
<feature type="signal peptide" evidence="1">
    <location>
        <begin position="1"/>
        <end position="19"/>
    </location>
</feature>
<keyword evidence="3" id="KW-1185">Reference proteome</keyword>
<dbReference type="EMBL" id="JAGTXO010000035">
    <property type="protein sequence ID" value="KAG8460104.1"/>
    <property type="molecule type" value="Genomic_DNA"/>
</dbReference>
<gene>
    <name evidence="2" type="ORF">KFE25_014249</name>
</gene>
<evidence type="ECO:0000313" key="2">
    <source>
        <dbReference type="EMBL" id="KAG8460104.1"/>
    </source>
</evidence>
<keyword evidence="1" id="KW-0732">Signal</keyword>
<evidence type="ECO:0000313" key="3">
    <source>
        <dbReference type="Proteomes" id="UP000751190"/>
    </source>
</evidence>